<feature type="coiled-coil region" evidence="12">
    <location>
        <begin position="358"/>
        <end position="385"/>
    </location>
</feature>
<dbReference type="Gene3D" id="3.40.50.300">
    <property type="entry name" value="P-loop containing nucleotide triphosphate hydrolases"/>
    <property type="match status" value="2"/>
</dbReference>
<keyword evidence="10" id="KW-0234">DNA repair</keyword>
<evidence type="ECO:0000256" key="12">
    <source>
        <dbReference type="SAM" id="Coils"/>
    </source>
</evidence>
<comment type="similarity">
    <text evidence="3">Belongs to the SMC family. SMC6 subfamily.</text>
</comment>
<dbReference type="Pfam" id="PF13476">
    <property type="entry name" value="AAA_23"/>
    <property type="match status" value="1"/>
</dbReference>
<dbReference type="GO" id="GO:0005524">
    <property type="term" value="F:ATP binding"/>
    <property type="evidence" value="ECO:0007669"/>
    <property type="project" value="UniProtKB-KW"/>
</dbReference>
<dbReference type="GO" id="GO:0005634">
    <property type="term" value="C:nucleus"/>
    <property type="evidence" value="ECO:0007669"/>
    <property type="project" value="UniProtKB-SubCell"/>
</dbReference>
<keyword evidence="6" id="KW-0227">DNA damage</keyword>
<feature type="domain" description="Rad50/SbcC-type AAA" evidence="14">
    <location>
        <begin position="65"/>
        <end position="316"/>
    </location>
</feature>
<evidence type="ECO:0000256" key="8">
    <source>
        <dbReference type="ARBA" id="ARBA00023054"/>
    </source>
</evidence>
<keyword evidence="11" id="KW-0539">Nucleus</keyword>
<protein>
    <recommendedName>
        <fullName evidence="14">Rad50/SbcC-type AAA domain-containing protein</fullName>
    </recommendedName>
</protein>
<evidence type="ECO:0000256" key="7">
    <source>
        <dbReference type="ARBA" id="ARBA00022840"/>
    </source>
</evidence>
<evidence type="ECO:0000256" key="10">
    <source>
        <dbReference type="ARBA" id="ARBA00023204"/>
    </source>
</evidence>
<sequence length="1117" mass="128999">MSLKRKLIDDKDNLSNLSDETSFSIEKDEPQNKKMKYTSNDTIDVENSPLIDDEYTIKAGYIKNLKLVNFMCHEHFYIDFTPNLNFIIGNNGTGKSAILTAIAVGLGANASQAQRSGQLKGLIQHGKEKCSVTLTINNNGDFAYQPELYGDEIILERTISQRGSLFRVKVDNKFQDLKSSHLKALLNYLGIRINNPMVFLTQDMAKKFLTAASKKEKYDNFAAANYFDYVYNSYNETEQNLASTAVTLKMIKPNLDRLQKEAAEAKSILNKVRDSKEMISKITLLRKYNMFLEMQEEYKEAKAWLEQLTSLREKIEQLILIKESNVDEQTEELRANKLVVEDNIRVINEEMDAVRSTISTYQSDVLQLKALINSLKQEASSTQRDYLETSKKHVQVKEEYKIAFEQFSKSSDEKNKFLMDQKFSIEKEIKALDEQFASSGEKIASLTEQQTQLVREKESKTRQVNSTMREYMQILSSQKQKNTDVYDSFGPNMKQYLKEIDQLVKNRQFSSPPIGPLGALVTIKEEYEADWAVLVQNRLKNQLRSFVVGDLRDKQLLQKTLTKHGMQTGFNILIRKMNTFDYSRDIPRTNENELIMTDVLDFANEQIKCVFVDLASVHTLILGRDYDDAKALSVKYPRNVVIAITKENGYIATFMHSRGSAIVNRYVTKHITMRNQNKYLGKLKEELVSLQREMKEIHNSYDTKISQVMEEIKSIKKSQMNFRSSKRSMMEKLDGITTELEAIQDSDKVENLENEVLRLQEVMRVTQSSLDNLNMEIEDNQNKLKIKTDDMKEHENKEKELVKELNEQSRSLQNILNTIHDVKLRIKNAAAEYETKQRESDLLAEKITAKRNSFKEKKKQIEPYQADIISIKDSLSNDSKYQIEQRIKKLEEHLNENSEFSAEDLPDLEMHALDAITKFKRERVNYKSFKSLLNKMHNLLHQKKLTYLNHQTDCFKETNAMFSKFMKYRGFVGNLSFQNPNALDMMSNNNNPLSSGKSSNGTNRLEGELTIYARSREETETRDVDTLSGGEKSFAQMSLLLATWGVISSRVIALDEFDVFMDNVNREIGTKLIIESLKDRLQTQTIIITPQDITAIADNYINDPHIKIHKMRAIERT</sequence>
<evidence type="ECO:0000256" key="2">
    <source>
        <dbReference type="ARBA" id="ARBA00004286"/>
    </source>
</evidence>
<dbReference type="InterPro" id="IPR027417">
    <property type="entry name" value="P-loop_NTPase"/>
</dbReference>
<keyword evidence="16" id="KW-1185">Reference proteome</keyword>
<gene>
    <name evidence="15" type="ORF">HGUI_02113</name>
</gene>
<dbReference type="Proteomes" id="UP000183365">
    <property type="component" value="Unassembled WGS sequence"/>
</dbReference>
<evidence type="ECO:0000256" key="3">
    <source>
        <dbReference type="ARBA" id="ARBA00006793"/>
    </source>
</evidence>
<evidence type="ECO:0000256" key="11">
    <source>
        <dbReference type="ARBA" id="ARBA00023242"/>
    </source>
</evidence>
<comment type="subcellular location">
    <subcellularLocation>
        <location evidence="2">Chromosome</location>
    </subcellularLocation>
    <subcellularLocation>
        <location evidence="1">Nucleus</location>
    </subcellularLocation>
</comment>
<dbReference type="EMBL" id="FQNF01000034">
    <property type="protein sequence ID" value="SGZ39913.1"/>
    <property type="molecule type" value="Genomic_DNA"/>
</dbReference>
<evidence type="ECO:0000256" key="9">
    <source>
        <dbReference type="ARBA" id="ARBA00023172"/>
    </source>
</evidence>
<evidence type="ECO:0000256" key="1">
    <source>
        <dbReference type="ARBA" id="ARBA00004123"/>
    </source>
</evidence>
<dbReference type="GO" id="GO:0030915">
    <property type="term" value="C:Smc5-Smc6 complex"/>
    <property type="evidence" value="ECO:0007669"/>
    <property type="project" value="TreeGrafter"/>
</dbReference>
<dbReference type="GO" id="GO:0000724">
    <property type="term" value="P:double-strand break repair via homologous recombination"/>
    <property type="evidence" value="ECO:0007669"/>
    <property type="project" value="TreeGrafter"/>
</dbReference>
<evidence type="ECO:0000256" key="4">
    <source>
        <dbReference type="ARBA" id="ARBA00022454"/>
    </source>
</evidence>
<reference evidence="16" key="1">
    <citation type="submission" date="2016-11" db="EMBL/GenBank/DDBJ databases">
        <authorList>
            <person name="Guldener U."/>
        </authorList>
    </citation>
    <scope>NUCLEOTIDE SEQUENCE [LARGE SCALE GENOMIC DNA]</scope>
</reference>
<keyword evidence="5" id="KW-0547">Nucleotide-binding</keyword>
<dbReference type="VEuPathDB" id="FungiDB:HGUI_02113"/>
<dbReference type="AlphaFoldDB" id="A0A1L0CNA0"/>
<dbReference type="OrthoDB" id="10265785at2759"/>
<evidence type="ECO:0000256" key="13">
    <source>
        <dbReference type="SAM" id="MobiDB-lite"/>
    </source>
</evidence>
<organism evidence="15 16">
    <name type="scientific">Hanseniaspora guilliermondii</name>
    <dbReference type="NCBI Taxonomy" id="56406"/>
    <lineage>
        <taxon>Eukaryota</taxon>
        <taxon>Fungi</taxon>
        <taxon>Dikarya</taxon>
        <taxon>Ascomycota</taxon>
        <taxon>Saccharomycotina</taxon>
        <taxon>Saccharomycetes</taxon>
        <taxon>Saccharomycodales</taxon>
        <taxon>Saccharomycodaceae</taxon>
        <taxon>Hanseniaspora</taxon>
    </lineage>
</organism>
<dbReference type="GO" id="GO:0016887">
    <property type="term" value="F:ATP hydrolysis activity"/>
    <property type="evidence" value="ECO:0007669"/>
    <property type="project" value="InterPro"/>
</dbReference>
<keyword evidence="9" id="KW-0233">DNA recombination</keyword>
<evidence type="ECO:0000256" key="5">
    <source>
        <dbReference type="ARBA" id="ARBA00022741"/>
    </source>
</evidence>
<dbReference type="SUPFAM" id="SSF52540">
    <property type="entry name" value="P-loop containing nucleoside triphosphate hydrolases"/>
    <property type="match status" value="1"/>
</dbReference>
<dbReference type="GO" id="GO:0003684">
    <property type="term" value="F:damaged DNA binding"/>
    <property type="evidence" value="ECO:0007669"/>
    <property type="project" value="TreeGrafter"/>
</dbReference>
<dbReference type="GO" id="GO:0035861">
    <property type="term" value="C:site of double-strand break"/>
    <property type="evidence" value="ECO:0007669"/>
    <property type="project" value="TreeGrafter"/>
</dbReference>
<name>A0A1L0CNA0_9ASCO</name>
<evidence type="ECO:0000313" key="16">
    <source>
        <dbReference type="Proteomes" id="UP000183365"/>
    </source>
</evidence>
<feature type="coiled-coil region" evidence="12">
    <location>
        <begin position="742"/>
        <end position="846"/>
    </location>
</feature>
<evidence type="ECO:0000313" key="15">
    <source>
        <dbReference type="EMBL" id="SGZ39913.1"/>
    </source>
</evidence>
<keyword evidence="7" id="KW-0067">ATP-binding</keyword>
<feature type="coiled-coil region" evidence="12">
    <location>
        <begin position="673"/>
        <end position="700"/>
    </location>
</feature>
<dbReference type="PANTHER" id="PTHR19306">
    <property type="entry name" value="STRUCTURAL MAINTENANCE OF CHROMOSOMES 5,6 SMC5, SMC6"/>
    <property type="match status" value="1"/>
</dbReference>
<evidence type="ECO:0000256" key="6">
    <source>
        <dbReference type="ARBA" id="ARBA00022763"/>
    </source>
</evidence>
<dbReference type="InterPro" id="IPR038729">
    <property type="entry name" value="Rad50/SbcC_AAA"/>
</dbReference>
<feature type="region of interest" description="Disordered" evidence="13">
    <location>
        <begin position="1"/>
        <end position="31"/>
    </location>
</feature>
<dbReference type="PANTHER" id="PTHR19306:SF6">
    <property type="entry name" value="STRUCTURAL MAINTENANCE OF CHROMOSOMES PROTEIN 6"/>
    <property type="match status" value="1"/>
</dbReference>
<dbReference type="GO" id="GO:0003697">
    <property type="term" value="F:single-stranded DNA binding"/>
    <property type="evidence" value="ECO:0007669"/>
    <property type="project" value="TreeGrafter"/>
</dbReference>
<feature type="compositionally biased region" description="Basic and acidic residues" evidence="13">
    <location>
        <begin position="1"/>
        <end position="13"/>
    </location>
</feature>
<keyword evidence="4" id="KW-0158">Chromosome</keyword>
<accession>A0A1L0CNA0</accession>
<feature type="compositionally biased region" description="Polar residues" evidence="13">
    <location>
        <begin position="14"/>
        <end position="24"/>
    </location>
</feature>
<feature type="coiled-coil region" evidence="12">
    <location>
        <begin position="255"/>
        <end position="314"/>
    </location>
</feature>
<keyword evidence="8 12" id="KW-0175">Coiled coil</keyword>
<proteinExistence type="inferred from homology"/>
<evidence type="ECO:0000259" key="14">
    <source>
        <dbReference type="Pfam" id="PF13476"/>
    </source>
</evidence>